<protein>
    <submittedName>
        <fullName evidence="9">QacE family quaternary ammonium compound efflux SMR transporter</fullName>
    </submittedName>
</protein>
<evidence type="ECO:0000256" key="6">
    <source>
        <dbReference type="ARBA" id="ARBA00023136"/>
    </source>
</evidence>
<dbReference type="PANTHER" id="PTHR30561">
    <property type="entry name" value="SMR FAMILY PROTON-DEPENDENT DRUG EFFLUX TRANSPORTER SUGE"/>
    <property type="match status" value="1"/>
</dbReference>
<evidence type="ECO:0000313" key="10">
    <source>
        <dbReference type="Proteomes" id="UP000252770"/>
    </source>
</evidence>
<dbReference type="GO" id="GO:0031460">
    <property type="term" value="P:glycine betaine transport"/>
    <property type="evidence" value="ECO:0007669"/>
    <property type="project" value="TreeGrafter"/>
</dbReference>
<dbReference type="InterPro" id="IPR000390">
    <property type="entry name" value="Small_drug/metabolite_transptr"/>
</dbReference>
<comment type="similarity">
    <text evidence="7">Belongs to the drug/metabolite transporter (DMT) superfamily. Small multidrug resistance (SMR) (TC 2.A.7.1) family.</text>
</comment>
<dbReference type="GO" id="GO:0015220">
    <property type="term" value="F:choline transmembrane transporter activity"/>
    <property type="evidence" value="ECO:0007669"/>
    <property type="project" value="TreeGrafter"/>
</dbReference>
<evidence type="ECO:0000256" key="4">
    <source>
        <dbReference type="ARBA" id="ARBA00022692"/>
    </source>
</evidence>
<feature type="transmembrane region" description="Helical" evidence="8">
    <location>
        <begin position="85"/>
        <end position="104"/>
    </location>
</feature>
<keyword evidence="4 7" id="KW-0812">Transmembrane</keyword>
<comment type="subcellular location">
    <subcellularLocation>
        <location evidence="1 7">Cell membrane</location>
        <topology evidence="1 7">Multi-pass membrane protein</topology>
    </subcellularLocation>
</comment>
<evidence type="ECO:0000256" key="1">
    <source>
        <dbReference type="ARBA" id="ARBA00004651"/>
    </source>
</evidence>
<evidence type="ECO:0000256" key="5">
    <source>
        <dbReference type="ARBA" id="ARBA00022989"/>
    </source>
</evidence>
<proteinExistence type="inferred from homology"/>
<reference evidence="9 10" key="1">
    <citation type="submission" date="2018-07" db="EMBL/GenBank/DDBJ databases">
        <title>Desertimonas flava gen. nov. sp. nov.</title>
        <authorList>
            <person name="Liu S."/>
        </authorList>
    </citation>
    <scope>NUCLEOTIDE SEQUENCE [LARGE SCALE GENOMIC DNA]</scope>
    <source>
        <strain evidence="9 10">16Sb5-5</strain>
    </source>
</reference>
<evidence type="ECO:0000256" key="8">
    <source>
        <dbReference type="SAM" id="Phobius"/>
    </source>
</evidence>
<organism evidence="9 10">
    <name type="scientific">Desertihabitans brevis</name>
    <dbReference type="NCBI Taxonomy" id="2268447"/>
    <lineage>
        <taxon>Bacteria</taxon>
        <taxon>Bacillati</taxon>
        <taxon>Actinomycetota</taxon>
        <taxon>Actinomycetes</taxon>
        <taxon>Propionibacteriales</taxon>
        <taxon>Propionibacteriaceae</taxon>
        <taxon>Desertihabitans</taxon>
    </lineage>
</organism>
<evidence type="ECO:0000256" key="2">
    <source>
        <dbReference type="ARBA" id="ARBA00022448"/>
    </source>
</evidence>
<keyword evidence="2" id="KW-0813">Transport</keyword>
<dbReference type="Gene3D" id="1.10.3730.20">
    <property type="match status" value="1"/>
</dbReference>
<dbReference type="GO" id="GO:0015199">
    <property type="term" value="F:amino-acid betaine transmembrane transporter activity"/>
    <property type="evidence" value="ECO:0007669"/>
    <property type="project" value="TreeGrafter"/>
</dbReference>
<dbReference type="InterPro" id="IPR045324">
    <property type="entry name" value="Small_multidrug_res"/>
</dbReference>
<dbReference type="InterPro" id="IPR037185">
    <property type="entry name" value="EmrE-like"/>
</dbReference>
<evidence type="ECO:0000256" key="7">
    <source>
        <dbReference type="RuleBase" id="RU003942"/>
    </source>
</evidence>
<keyword evidence="5 8" id="KW-1133">Transmembrane helix</keyword>
<feature type="transmembrane region" description="Helical" evidence="8">
    <location>
        <begin position="31"/>
        <end position="50"/>
    </location>
</feature>
<dbReference type="Proteomes" id="UP000252770">
    <property type="component" value="Unassembled WGS sequence"/>
</dbReference>
<dbReference type="GO" id="GO:0015297">
    <property type="term" value="F:antiporter activity"/>
    <property type="evidence" value="ECO:0007669"/>
    <property type="project" value="TreeGrafter"/>
</dbReference>
<accession>A0A367YW14</accession>
<gene>
    <name evidence="9" type="ORF">DT076_12790</name>
</gene>
<dbReference type="RefSeq" id="WP_114127058.1">
    <property type="nucleotide sequence ID" value="NZ_QOUI01000007.1"/>
</dbReference>
<keyword evidence="10" id="KW-1185">Reference proteome</keyword>
<sequence length="109" mass="11279">MSWLFLAVAILLEVGATMSLRASEGLRKRWWAVPVVLGYVLAFGCLSLALQHGMPLGIAYGIWTATGVALTAVLARVVFDEPLTPTMAVGIVLIAAGVLVVELGSGAAG</sequence>
<dbReference type="Pfam" id="PF00893">
    <property type="entry name" value="Multi_Drug_Res"/>
    <property type="match status" value="1"/>
</dbReference>
<keyword evidence="3" id="KW-1003">Cell membrane</keyword>
<dbReference type="PANTHER" id="PTHR30561:SF1">
    <property type="entry name" value="MULTIDRUG TRANSPORTER EMRE"/>
    <property type="match status" value="1"/>
</dbReference>
<evidence type="ECO:0000313" key="9">
    <source>
        <dbReference type="EMBL" id="RCK69202.1"/>
    </source>
</evidence>
<feature type="transmembrane region" description="Helical" evidence="8">
    <location>
        <begin position="57"/>
        <end position="79"/>
    </location>
</feature>
<dbReference type="SUPFAM" id="SSF103481">
    <property type="entry name" value="Multidrug resistance efflux transporter EmrE"/>
    <property type="match status" value="1"/>
</dbReference>
<evidence type="ECO:0000256" key="3">
    <source>
        <dbReference type="ARBA" id="ARBA00022475"/>
    </source>
</evidence>
<dbReference type="AlphaFoldDB" id="A0A367YW14"/>
<keyword evidence="6 8" id="KW-0472">Membrane</keyword>
<name>A0A367YW14_9ACTN</name>
<dbReference type="GO" id="GO:0005886">
    <property type="term" value="C:plasma membrane"/>
    <property type="evidence" value="ECO:0007669"/>
    <property type="project" value="UniProtKB-SubCell"/>
</dbReference>
<dbReference type="EMBL" id="QOUI01000007">
    <property type="protein sequence ID" value="RCK69202.1"/>
    <property type="molecule type" value="Genomic_DNA"/>
</dbReference>
<comment type="caution">
    <text evidence="9">The sequence shown here is derived from an EMBL/GenBank/DDBJ whole genome shotgun (WGS) entry which is preliminary data.</text>
</comment>